<reference evidence="2 3" key="1">
    <citation type="submission" date="2019-11" db="EMBL/GenBank/DDBJ databases">
        <title>The genome sequence of Methylocystis heyeri.</title>
        <authorList>
            <person name="Oshkin I.Y."/>
            <person name="Miroshnikov K."/>
            <person name="Dedysh S.N."/>
        </authorList>
    </citation>
    <scope>NUCLEOTIDE SEQUENCE [LARGE SCALE GENOMIC DNA]</scope>
    <source>
        <strain evidence="2 3">H2</strain>
    </source>
</reference>
<sequence length="85" mass="9452">MLEQRVGKLEEKVDRIEAILTRLEPKIIETLSTGAKQADLTKLQIDGSKSPKSEPPAQSRLTSIRRKSNLLKLKAVLRASRRGGC</sequence>
<keyword evidence="3" id="KW-1185">Reference proteome</keyword>
<name>A0A6B8KB54_9HYPH</name>
<protein>
    <submittedName>
        <fullName evidence="2">Uncharacterized protein</fullName>
    </submittedName>
</protein>
<feature type="region of interest" description="Disordered" evidence="1">
    <location>
        <begin position="42"/>
        <end position="64"/>
    </location>
</feature>
<dbReference type="AlphaFoldDB" id="A0A6B8KB54"/>
<accession>A0A6B8KB54</accession>
<evidence type="ECO:0000313" key="2">
    <source>
        <dbReference type="EMBL" id="QGM45594.1"/>
    </source>
</evidence>
<dbReference type="Proteomes" id="UP000309061">
    <property type="component" value="Chromosome"/>
</dbReference>
<evidence type="ECO:0000256" key="1">
    <source>
        <dbReference type="SAM" id="MobiDB-lite"/>
    </source>
</evidence>
<gene>
    <name evidence="2" type="ORF">H2LOC_007720</name>
</gene>
<proteinExistence type="predicted"/>
<dbReference type="KEGG" id="mhey:H2LOC_007720"/>
<dbReference type="RefSeq" id="WP_136495867.1">
    <property type="nucleotide sequence ID" value="NZ_CP046052.1"/>
</dbReference>
<evidence type="ECO:0000313" key="3">
    <source>
        <dbReference type="Proteomes" id="UP000309061"/>
    </source>
</evidence>
<dbReference type="EMBL" id="CP046052">
    <property type="protein sequence ID" value="QGM45594.1"/>
    <property type="molecule type" value="Genomic_DNA"/>
</dbReference>
<organism evidence="2 3">
    <name type="scientific">Methylocystis heyeri</name>
    <dbReference type="NCBI Taxonomy" id="391905"/>
    <lineage>
        <taxon>Bacteria</taxon>
        <taxon>Pseudomonadati</taxon>
        <taxon>Pseudomonadota</taxon>
        <taxon>Alphaproteobacteria</taxon>
        <taxon>Hyphomicrobiales</taxon>
        <taxon>Methylocystaceae</taxon>
        <taxon>Methylocystis</taxon>
    </lineage>
</organism>